<evidence type="ECO:0000256" key="4">
    <source>
        <dbReference type="ARBA" id="ARBA00023235"/>
    </source>
</evidence>
<dbReference type="InterPro" id="IPR023750">
    <property type="entry name" value="RbsD-like_sf"/>
</dbReference>
<proteinExistence type="predicted"/>
<dbReference type="GO" id="GO:0019303">
    <property type="term" value="P:D-ribose catabolic process"/>
    <property type="evidence" value="ECO:0007669"/>
    <property type="project" value="TreeGrafter"/>
</dbReference>
<dbReference type="EMBL" id="FMWL01000019">
    <property type="protein sequence ID" value="SCZ81495.1"/>
    <property type="molecule type" value="Genomic_DNA"/>
</dbReference>
<comment type="catalytic activity">
    <reaction evidence="1">
        <text>beta-D-ribopyranose = beta-D-ribofuranose</text>
        <dbReference type="Rhea" id="RHEA:25432"/>
        <dbReference type="ChEBI" id="CHEBI:27476"/>
        <dbReference type="ChEBI" id="CHEBI:47002"/>
        <dbReference type="EC" id="5.4.99.62"/>
    </reaction>
</comment>
<dbReference type="EC" id="5.4.99.62" evidence="2"/>
<dbReference type="AlphaFoldDB" id="A0A1G5S566"/>
<dbReference type="InterPro" id="IPR007721">
    <property type="entry name" value="RbsD_FucU"/>
</dbReference>
<organism evidence="6 7">
    <name type="scientific">Acidaminobacter hydrogenoformans DSM 2784</name>
    <dbReference type="NCBI Taxonomy" id="1120920"/>
    <lineage>
        <taxon>Bacteria</taxon>
        <taxon>Bacillati</taxon>
        <taxon>Bacillota</taxon>
        <taxon>Clostridia</taxon>
        <taxon>Peptostreptococcales</taxon>
        <taxon>Acidaminobacteraceae</taxon>
        <taxon>Acidaminobacter</taxon>
    </lineage>
</organism>
<name>A0A1G5S566_9FIRM</name>
<reference evidence="6 7" key="1">
    <citation type="submission" date="2016-10" db="EMBL/GenBank/DDBJ databases">
        <authorList>
            <person name="de Groot N.N."/>
        </authorList>
    </citation>
    <scope>NUCLEOTIDE SEQUENCE [LARGE SCALE GENOMIC DNA]</scope>
    <source>
        <strain evidence="6 7">DSM 2784</strain>
    </source>
</reference>
<dbReference type="GO" id="GO:0062193">
    <property type="term" value="F:D-ribose pyranase activity"/>
    <property type="evidence" value="ECO:0007669"/>
    <property type="project" value="UniProtKB-EC"/>
</dbReference>
<dbReference type="GO" id="GO:0016872">
    <property type="term" value="F:intramolecular lyase activity"/>
    <property type="evidence" value="ECO:0007669"/>
    <property type="project" value="InterPro"/>
</dbReference>
<keyword evidence="7" id="KW-1185">Reference proteome</keyword>
<dbReference type="Proteomes" id="UP000199208">
    <property type="component" value="Unassembled WGS sequence"/>
</dbReference>
<dbReference type="GO" id="GO:0048029">
    <property type="term" value="F:monosaccharide binding"/>
    <property type="evidence" value="ECO:0007669"/>
    <property type="project" value="InterPro"/>
</dbReference>
<accession>A0A1G5S566</accession>
<evidence type="ECO:0000256" key="5">
    <source>
        <dbReference type="ARBA" id="ARBA00023277"/>
    </source>
</evidence>
<keyword evidence="3" id="KW-0963">Cytoplasm</keyword>
<keyword evidence="4" id="KW-0413">Isomerase</keyword>
<dbReference type="STRING" id="1120920.SAMN03080599_02822"/>
<dbReference type="PANTHER" id="PTHR37831">
    <property type="entry name" value="D-RIBOSE PYRANASE"/>
    <property type="match status" value="1"/>
</dbReference>
<dbReference type="InterPro" id="IPR023064">
    <property type="entry name" value="D-ribose_pyranase"/>
</dbReference>
<dbReference type="RefSeq" id="WP_170829470.1">
    <property type="nucleotide sequence ID" value="NZ_FMWL01000019.1"/>
</dbReference>
<evidence type="ECO:0000256" key="2">
    <source>
        <dbReference type="ARBA" id="ARBA00012862"/>
    </source>
</evidence>
<evidence type="ECO:0000256" key="3">
    <source>
        <dbReference type="ARBA" id="ARBA00022490"/>
    </source>
</evidence>
<sequence>MSRNPILNAELNAALSKVGAGDRVALIAARFPAPEGVEVIDLALCDGVPSFKTAFELLVMQLDVDQVTRTEELEKQSPELQKLIEAQTEAVGAKLEALTYRQFKVLAKTARFAVRVGETEVQASVIIREREV</sequence>
<dbReference type="GO" id="GO:0005829">
    <property type="term" value="C:cytosol"/>
    <property type="evidence" value="ECO:0007669"/>
    <property type="project" value="TreeGrafter"/>
</dbReference>
<evidence type="ECO:0000313" key="6">
    <source>
        <dbReference type="EMBL" id="SCZ81495.1"/>
    </source>
</evidence>
<dbReference type="PANTHER" id="PTHR37831:SF1">
    <property type="entry name" value="D-RIBOSE PYRANASE"/>
    <property type="match status" value="1"/>
</dbReference>
<keyword evidence="5" id="KW-0119">Carbohydrate metabolism</keyword>
<protein>
    <recommendedName>
        <fullName evidence="2">D-ribose pyranase</fullName>
        <ecNumber evidence="2">5.4.99.62</ecNumber>
    </recommendedName>
</protein>
<gene>
    <name evidence="6" type="ORF">SAMN03080599_02822</name>
</gene>
<evidence type="ECO:0000256" key="1">
    <source>
        <dbReference type="ARBA" id="ARBA00000223"/>
    </source>
</evidence>
<evidence type="ECO:0000313" key="7">
    <source>
        <dbReference type="Proteomes" id="UP000199208"/>
    </source>
</evidence>
<dbReference type="SUPFAM" id="SSF102546">
    <property type="entry name" value="RbsD-like"/>
    <property type="match status" value="1"/>
</dbReference>
<dbReference type="Gene3D" id="3.40.1650.10">
    <property type="entry name" value="RbsD-like domain"/>
    <property type="match status" value="1"/>
</dbReference>
<dbReference type="Pfam" id="PF05025">
    <property type="entry name" value="RbsD_FucU"/>
    <property type="match status" value="1"/>
</dbReference>